<organism evidence="3 4">
    <name type="scientific">Eucalyptus grandis</name>
    <name type="common">Flooded gum</name>
    <dbReference type="NCBI Taxonomy" id="71139"/>
    <lineage>
        <taxon>Eukaryota</taxon>
        <taxon>Viridiplantae</taxon>
        <taxon>Streptophyta</taxon>
        <taxon>Embryophyta</taxon>
        <taxon>Tracheophyta</taxon>
        <taxon>Spermatophyta</taxon>
        <taxon>Magnoliopsida</taxon>
        <taxon>eudicotyledons</taxon>
        <taxon>Gunneridae</taxon>
        <taxon>Pentapetalae</taxon>
        <taxon>rosids</taxon>
        <taxon>malvids</taxon>
        <taxon>Myrtales</taxon>
        <taxon>Myrtaceae</taxon>
        <taxon>Myrtoideae</taxon>
        <taxon>Eucalypteae</taxon>
        <taxon>Eucalyptus</taxon>
    </lineage>
</organism>
<dbReference type="PANTHER" id="PTHR47186">
    <property type="entry name" value="LEUCINE-RICH REPEAT-CONTAINING PROTEIN 57"/>
    <property type="match status" value="1"/>
</dbReference>
<dbReference type="SUPFAM" id="SSF52058">
    <property type="entry name" value="L domain-like"/>
    <property type="match status" value="1"/>
</dbReference>
<comment type="caution">
    <text evidence="3">The sequence shown here is derived from an EMBL/GenBank/DDBJ whole genome shotgun (WGS) entry which is preliminary data.</text>
</comment>
<dbReference type="Pfam" id="PF23598">
    <property type="entry name" value="LRR_14"/>
    <property type="match status" value="1"/>
</dbReference>
<protein>
    <recommendedName>
        <fullName evidence="2">Disease resistance R13L4/SHOC-2-like LRR domain-containing protein</fullName>
    </recommendedName>
</protein>
<dbReference type="Proteomes" id="UP000030711">
    <property type="component" value="Unassembled WGS sequence"/>
</dbReference>
<dbReference type="PANTHER" id="PTHR47186:SF20">
    <property type="entry name" value="DISEASE RESISTANCE PROTEIN RPS5-LIKE"/>
    <property type="match status" value="1"/>
</dbReference>
<dbReference type="InterPro" id="IPR055414">
    <property type="entry name" value="LRR_R13L4/SHOC2-like"/>
</dbReference>
<name>A0AAD9T8S5_EUCGR</name>
<keyword evidence="1" id="KW-0677">Repeat</keyword>
<evidence type="ECO:0000259" key="2">
    <source>
        <dbReference type="Pfam" id="PF23598"/>
    </source>
</evidence>
<keyword evidence="4" id="KW-1185">Reference proteome</keyword>
<evidence type="ECO:0000313" key="4">
    <source>
        <dbReference type="Proteomes" id="UP000030711"/>
    </source>
</evidence>
<dbReference type="Gene3D" id="3.80.10.10">
    <property type="entry name" value="Ribonuclease Inhibitor"/>
    <property type="match status" value="2"/>
</dbReference>
<dbReference type="AlphaFoldDB" id="A0AAD9T8S5"/>
<dbReference type="EMBL" id="MU850541">
    <property type="protein sequence ID" value="KAK2631213.1"/>
    <property type="molecule type" value="Genomic_DNA"/>
</dbReference>
<sequence>MALHIVKSTTHMVKAYMGLKEIPEEEFWTYHLEKVFLQGNYIKEIPYGISPNCPQLTRLSLNDNVSLEAIHESFFKHLKGLKVLDLSNTAITKLPDPITHLESLEALLLRECEKLYFIPSVRKLGSLKKLDLNGCAMLEEVPEGMEMLVTLTYLDLVHTMIKTLPEGVLRNMVNLQYLASQLLRVGEEAKLKRVEILYCAAPNVEALNAWVRFLEQNSSRCYQLELNVSTYDPFRHPRKRSIIIKSCHSIAAMVDREISGDGHALLPKNVEVLKVGQCGGLTSLCKVGPLENLKELEIEGWEKLEELGAVHFPNLQKLKIIRCSKLKHPFEEMQGLPCLQWFEIRDLEELEGINIVVPSLNFFFVEKCPKMKRVVEWEWLATCLPNLNLISIYDCEKFRGDNRWASAKWCHLSYYNVNNNWMQQYEGAADA</sequence>
<evidence type="ECO:0000256" key="1">
    <source>
        <dbReference type="ARBA" id="ARBA00022737"/>
    </source>
</evidence>
<proteinExistence type="predicted"/>
<evidence type="ECO:0000313" key="3">
    <source>
        <dbReference type="EMBL" id="KAK2631213.1"/>
    </source>
</evidence>
<gene>
    <name evidence="3" type="ORF">EUGRSUZ_L03230</name>
</gene>
<accession>A0AAD9T8S5</accession>
<reference evidence="3 4" key="1">
    <citation type="journal article" date="2014" name="Nature">
        <title>The genome of Eucalyptus grandis.</title>
        <authorList>
            <person name="Myburg A.A."/>
            <person name="Grattapaglia D."/>
            <person name="Tuskan G.A."/>
            <person name="Hellsten U."/>
            <person name="Hayes R.D."/>
            <person name="Grimwood J."/>
            <person name="Jenkins J."/>
            <person name="Lindquist E."/>
            <person name="Tice H."/>
            <person name="Bauer D."/>
            <person name="Goodstein D.M."/>
            <person name="Dubchak I."/>
            <person name="Poliakov A."/>
            <person name="Mizrachi E."/>
            <person name="Kullan A.R."/>
            <person name="Hussey S.G."/>
            <person name="Pinard D."/>
            <person name="van der Merwe K."/>
            <person name="Singh P."/>
            <person name="van Jaarsveld I."/>
            <person name="Silva-Junior O.B."/>
            <person name="Togawa R.C."/>
            <person name="Pappas M.R."/>
            <person name="Faria D.A."/>
            <person name="Sansaloni C.P."/>
            <person name="Petroli C.D."/>
            <person name="Yang X."/>
            <person name="Ranjan P."/>
            <person name="Tschaplinski T.J."/>
            <person name="Ye C.Y."/>
            <person name="Li T."/>
            <person name="Sterck L."/>
            <person name="Vanneste K."/>
            <person name="Murat F."/>
            <person name="Soler M."/>
            <person name="Clemente H.S."/>
            <person name="Saidi N."/>
            <person name="Cassan-Wang H."/>
            <person name="Dunand C."/>
            <person name="Hefer C.A."/>
            <person name="Bornberg-Bauer E."/>
            <person name="Kersting A.R."/>
            <person name="Vining K."/>
            <person name="Amarasinghe V."/>
            <person name="Ranik M."/>
            <person name="Naithani S."/>
            <person name="Elser J."/>
            <person name="Boyd A.E."/>
            <person name="Liston A."/>
            <person name="Spatafora J.W."/>
            <person name="Dharmwardhana P."/>
            <person name="Raja R."/>
            <person name="Sullivan C."/>
            <person name="Romanel E."/>
            <person name="Alves-Ferreira M."/>
            <person name="Kulheim C."/>
            <person name="Foley W."/>
            <person name="Carocha V."/>
            <person name="Paiva J."/>
            <person name="Kudrna D."/>
            <person name="Brommonschenkel S.H."/>
            <person name="Pasquali G."/>
            <person name="Byrne M."/>
            <person name="Rigault P."/>
            <person name="Tibbits J."/>
            <person name="Spokevicius A."/>
            <person name="Jones R.C."/>
            <person name="Steane D.A."/>
            <person name="Vaillancourt R.E."/>
            <person name="Potts B.M."/>
            <person name="Joubert F."/>
            <person name="Barry K."/>
            <person name="Pappas G.J."/>
            <person name="Strauss S.H."/>
            <person name="Jaiswal P."/>
            <person name="Grima-Pettenati J."/>
            <person name="Salse J."/>
            <person name="Van de Peer Y."/>
            <person name="Rokhsar D.S."/>
            <person name="Schmutz J."/>
        </authorList>
    </citation>
    <scope>NUCLEOTIDE SEQUENCE [LARGE SCALE GENOMIC DNA]</scope>
    <source>
        <strain evidence="4">cv. BRASUZ1</strain>
        <tissue evidence="3">Leaf extractions</tissue>
    </source>
</reference>
<dbReference type="InterPro" id="IPR032675">
    <property type="entry name" value="LRR_dom_sf"/>
</dbReference>
<feature type="domain" description="Disease resistance R13L4/SHOC-2-like LRR" evidence="2">
    <location>
        <begin position="54"/>
        <end position="344"/>
    </location>
</feature>